<dbReference type="Proteomes" id="UP001151699">
    <property type="component" value="Chromosome X"/>
</dbReference>
<accession>A0A9Q0MZ70</accession>
<feature type="compositionally biased region" description="Polar residues" evidence="1">
    <location>
        <begin position="50"/>
        <end position="66"/>
    </location>
</feature>
<evidence type="ECO:0000313" key="2">
    <source>
        <dbReference type="EMBL" id="KAJ6639492.1"/>
    </source>
</evidence>
<dbReference type="EMBL" id="WJQU01000003">
    <property type="protein sequence ID" value="KAJ6639492.1"/>
    <property type="molecule type" value="Genomic_DNA"/>
</dbReference>
<evidence type="ECO:0000313" key="3">
    <source>
        <dbReference type="Proteomes" id="UP001151699"/>
    </source>
</evidence>
<feature type="region of interest" description="Disordered" evidence="1">
    <location>
        <begin position="34"/>
        <end position="73"/>
    </location>
</feature>
<organism evidence="2 3">
    <name type="scientific">Pseudolycoriella hygida</name>
    <dbReference type="NCBI Taxonomy" id="35572"/>
    <lineage>
        <taxon>Eukaryota</taxon>
        <taxon>Metazoa</taxon>
        <taxon>Ecdysozoa</taxon>
        <taxon>Arthropoda</taxon>
        <taxon>Hexapoda</taxon>
        <taxon>Insecta</taxon>
        <taxon>Pterygota</taxon>
        <taxon>Neoptera</taxon>
        <taxon>Endopterygota</taxon>
        <taxon>Diptera</taxon>
        <taxon>Nematocera</taxon>
        <taxon>Sciaroidea</taxon>
        <taxon>Sciaridae</taxon>
        <taxon>Pseudolycoriella</taxon>
    </lineage>
</organism>
<comment type="caution">
    <text evidence="2">The sequence shown here is derived from an EMBL/GenBank/DDBJ whole genome shotgun (WGS) entry which is preliminary data.</text>
</comment>
<sequence length="357" mass="40548">MSMSDEERAALNELSSEQLKRSFLKPTLVGQRDSKNIFKPSVLSPEKHQPSSSTNLFDQLTSQTDPKTSDNWKLGDGDCLNSSGAFGYSEIKKTPRNVQSSYTTFRPTSRTDFSYKFHKPKRQMKFYQEVGGVKRKDQKVQFCPEVPSRQARYSSNSRHSDWNNFEIPKSCQAVKSFETPKIIPEEQNLTNPTFGMSQFGSNFPQNPQPNFETSSTPLTQQPFSPIGSIGMPQNPNVNNSIQNPQLNFKVRHAGIGIVELSIFGKWLYNLAQVATNVVNPLNFKFDEKLKNDNQQKGSNKQEINYTNSHSESDKFKCRVCESTSQHKLEDSTLQVNNNNLFRELKSHPYITSGAVHK</sequence>
<protein>
    <submittedName>
        <fullName evidence="2">Uncharacterized protein</fullName>
    </submittedName>
</protein>
<gene>
    <name evidence="2" type="ORF">Bhyg_12238</name>
</gene>
<proteinExistence type="predicted"/>
<reference evidence="2" key="1">
    <citation type="submission" date="2022-07" db="EMBL/GenBank/DDBJ databases">
        <authorList>
            <person name="Trinca V."/>
            <person name="Uliana J.V.C."/>
            <person name="Torres T.T."/>
            <person name="Ward R.J."/>
            <person name="Monesi N."/>
        </authorList>
    </citation>
    <scope>NUCLEOTIDE SEQUENCE</scope>
    <source>
        <strain evidence="2">HSMRA1968</strain>
        <tissue evidence="2">Whole embryos</tissue>
    </source>
</reference>
<evidence type="ECO:0000256" key="1">
    <source>
        <dbReference type="SAM" id="MobiDB-lite"/>
    </source>
</evidence>
<dbReference type="AlphaFoldDB" id="A0A9Q0MZ70"/>
<keyword evidence="3" id="KW-1185">Reference proteome</keyword>
<name>A0A9Q0MZ70_9DIPT</name>